<dbReference type="AlphaFoldDB" id="A0AAD1FRS1"/>
<feature type="transmembrane region" description="Helical" evidence="9">
    <location>
        <begin position="175"/>
        <end position="197"/>
    </location>
</feature>
<dbReference type="EMBL" id="AP014610">
    <property type="protein sequence ID" value="BBA17906.1"/>
    <property type="molecule type" value="Genomic_DNA"/>
</dbReference>
<keyword evidence="6 12" id="KW-0067">ATP-binding</keyword>
<dbReference type="InterPro" id="IPR011527">
    <property type="entry name" value="ABC1_TM_dom"/>
</dbReference>
<feature type="transmembrane region" description="Helical" evidence="9">
    <location>
        <begin position="21"/>
        <end position="41"/>
    </location>
</feature>
<dbReference type="PROSITE" id="PS50929">
    <property type="entry name" value="ABC_TM1F"/>
    <property type="match status" value="1"/>
</dbReference>
<evidence type="ECO:0000256" key="7">
    <source>
        <dbReference type="ARBA" id="ARBA00022989"/>
    </source>
</evidence>
<evidence type="ECO:0000259" key="10">
    <source>
        <dbReference type="PROSITE" id="PS50893"/>
    </source>
</evidence>
<dbReference type="GeneID" id="66556655"/>
<evidence type="ECO:0000313" key="12">
    <source>
        <dbReference type="EMBL" id="BBA17906.1"/>
    </source>
</evidence>
<keyword evidence="8 9" id="KW-0472">Membrane</keyword>
<keyword evidence="5" id="KW-0547">Nucleotide-binding</keyword>
<dbReference type="InterPro" id="IPR039421">
    <property type="entry name" value="Type_1_exporter"/>
</dbReference>
<dbReference type="InterPro" id="IPR025662">
    <property type="entry name" value="Sigma_54_int_dom_ATP-bd_1"/>
</dbReference>
<dbReference type="PROSITE" id="PS00675">
    <property type="entry name" value="SIGMA54_INTERACT_1"/>
    <property type="match status" value="1"/>
</dbReference>
<evidence type="ECO:0000313" key="13">
    <source>
        <dbReference type="Proteomes" id="UP000262607"/>
    </source>
</evidence>
<feature type="transmembrane region" description="Helical" evidence="9">
    <location>
        <begin position="296"/>
        <end position="317"/>
    </location>
</feature>
<dbReference type="Proteomes" id="UP000262607">
    <property type="component" value="Chromosome"/>
</dbReference>
<dbReference type="SUPFAM" id="SSF52540">
    <property type="entry name" value="P-loop containing nucleoside triphosphate hydrolases"/>
    <property type="match status" value="1"/>
</dbReference>
<dbReference type="InterPro" id="IPR017871">
    <property type="entry name" value="ABC_transporter-like_CS"/>
</dbReference>
<organism evidence="12 13">
    <name type="scientific">Blattabacterium punctulatus CPU2</name>
    <dbReference type="NCBI Taxonomy" id="1457032"/>
    <lineage>
        <taxon>Bacteria</taxon>
        <taxon>Pseudomonadati</taxon>
        <taxon>Bacteroidota</taxon>
        <taxon>Flavobacteriia</taxon>
        <taxon>Flavobacteriales</taxon>
        <taxon>Blattabacteriaceae</taxon>
        <taxon>Blattabacterium</taxon>
    </lineage>
</organism>
<feature type="domain" description="ABC transmembrane type-1" evidence="11">
    <location>
        <begin position="21"/>
        <end position="319"/>
    </location>
</feature>
<evidence type="ECO:0000256" key="4">
    <source>
        <dbReference type="ARBA" id="ARBA00022692"/>
    </source>
</evidence>
<feature type="transmembrane region" description="Helical" evidence="9">
    <location>
        <begin position="72"/>
        <end position="93"/>
    </location>
</feature>
<reference evidence="12 13" key="1">
    <citation type="submission" date="2014-06" db="EMBL/GenBank/DDBJ databases">
        <title>Genome sequence of the intracellular symbiont Blattabacterium cuenoti, strain CPU2 from the wood feeding cockroach Cryptocercus punctulatus.</title>
        <authorList>
            <person name="Kinjo Y."/>
            <person name="Ohkuma M."/>
            <person name="Tokuda G."/>
        </authorList>
    </citation>
    <scope>NUCLEOTIDE SEQUENCE [LARGE SCALE GENOMIC DNA]</scope>
    <source>
        <strain evidence="12 13">CPU2</strain>
    </source>
</reference>
<keyword evidence="4 9" id="KW-0812">Transmembrane</keyword>
<feature type="domain" description="ABC transporter" evidence="10">
    <location>
        <begin position="351"/>
        <end position="583"/>
    </location>
</feature>
<dbReference type="InterPro" id="IPR003593">
    <property type="entry name" value="AAA+_ATPase"/>
</dbReference>
<dbReference type="PROSITE" id="PS50893">
    <property type="entry name" value="ABC_TRANSPORTER_2"/>
    <property type="match status" value="1"/>
</dbReference>
<evidence type="ECO:0000259" key="11">
    <source>
        <dbReference type="PROSITE" id="PS50929"/>
    </source>
</evidence>
<dbReference type="GO" id="GO:0140359">
    <property type="term" value="F:ABC-type transporter activity"/>
    <property type="evidence" value="ECO:0007669"/>
    <property type="project" value="InterPro"/>
</dbReference>
<evidence type="ECO:0000256" key="9">
    <source>
        <dbReference type="SAM" id="Phobius"/>
    </source>
</evidence>
<dbReference type="Gene3D" id="1.20.1560.10">
    <property type="entry name" value="ABC transporter type 1, transmembrane domain"/>
    <property type="match status" value="1"/>
</dbReference>
<dbReference type="Pfam" id="PF00005">
    <property type="entry name" value="ABC_tran"/>
    <property type="match status" value="1"/>
</dbReference>
<dbReference type="InterPro" id="IPR003439">
    <property type="entry name" value="ABC_transporter-like_ATP-bd"/>
</dbReference>
<dbReference type="CDD" id="cd18541">
    <property type="entry name" value="ABC_6TM_TmrB_like"/>
    <property type="match status" value="1"/>
</dbReference>
<dbReference type="RefSeq" id="WP_110548620.1">
    <property type="nucleotide sequence ID" value="NZ_AP014610.1"/>
</dbReference>
<accession>A0AAD1FRS1</accession>
<sequence>MVGLFIFSKKYFFKYKFRLCIGFLLILISNILTILPIPYIGKSINTIKNIFIYFSKYNSYYYNYFNNLKIKILIYTSIILLVPIIGGIVKYYMRQCIITTSRMIEYDIKNEIFLHYQKLNLSFYKKNSTGDLMNRLTEDVSFIRQYIGPGVMYFVNLIVLFLMVFIQMLRLDKILTFYIVIPIPILFIFIYHIGIFITKKSKDVQNYQSFISSFIQETFSGINVIKSFVSEFFFQEKYKKIILEYQKKNIELAKIDIILSSIIVFFIGMIYLLIIFFGGKKYFKGEIKEIGILAEFFTYVNVLVFPFIILGWVISIIERAKVSQNRINKFLKEIPEIFNTNLLKTEIIGKIKFKNVSFIYNSNLKNQSNIIDKVSFTINKGKTLILTGETGSGKTTIGRLISRLYDPNKGKIFIDNISLKDHNLFNFRSKIGYVPQESFLFSDSIYNNIALGNIKKENSYKVYEAARKVMIEEEILNFKSGYETIIGERGVTLSGGQKQKICIARAIIRNPKILIFDDSFSSIDQKTRKLIILSIKKKLKNSTIIIITHDISYISNFDLIIVLKNGKIFQIGNQNSFFYKKNIE</sequence>
<evidence type="ECO:0000256" key="3">
    <source>
        <dbReference type="ARBA" id="ARBA00022475"/>
    </source>
</evidence>
<evidence type="ECO:0000256" key="6">
    <source>
        <dbReference type="ARBA" id="ARBA00022840"/>
    </source>
</evidence>
<dbReference type="Pfam" id="PF00664">
    <property type="entry name" value="ABC_membrane"/>
    <property type="match status" value="1"/>
</dbReference>
<dbReference type="Gene3D" id="3.40.50.300">
    <property type="entry name" value="P-loop containing nucleotide triphosphate hydrolases"/>
    <property type="match status" value="1"/>
</dbReference>
<dbReference type="InterPro" id="IPR027417">
    <property type="entry name" value="P-loop_NTPase"/>
</dbReference>
<keyword evidence="7 9" id="KW-1133">Transmembrane helix</keyword>
<evidence type="ECO:0000256" key="5">
    <source>
        <dbReference type="ARBA" id="ARBA00022741"/>
    </source>
</evidence>
<feature type="transmembrane region" description="Helical" evidence="9">
    <location>
        <begin position="151"/>
        <end position="169"/>
    </location>
</feature>
<dbReference type="PROSITE" id="PS00211">
    <property type="entry name" value="ABC_TRANSPORTER_1"/>
    <property type="match status" value="1"/>
</dbReference>
<evidence type="ECO:0000256" key="1">
    <source>
        <dbReference type="ARBA" id="ARBA00004651"/>
    </source>
</evidence>
<proteinExistence type="predicted"/>
<feature type="transmembrane region" description="Helical" evidence="9">
    <location>
        <begin position="257"/>
        <end position="276"/>
    </location>
</feature>
<name>A0AAD1FRS1_9FLAO</name>
<dbReference type="GO" id="GO:0016887">
    <property type="term" value="F:ATP hydrolysis activity"/>
    <property type="evidence" value="ECO:0007669"/>
    <property type="project" value="InterPro"/>
</dbReference>
<dbReference type="PANTHER" id="PTHR24221:SF300">
    <property type="entry name" value="MULTIDRUG RESISTANCE-LIKE ATP-BINDING PROTEIN MDLA"/>
    <property type="match status" value="1"/>
</dbReference>
<dbReference type="GO" id="GO:0005886">
    <property type="term" value="C:plasma membrane"/>
    <property type="evidence" value="ECO:0007669"/>
    <property type="project" value="UniProtKB-SubCell"/>
</dbReference>
<evidence type="ECO:0000256" key="2">
    <source>
        <dbReference type="ARBA" id="ARBA00022448"/>
    </source>
</evidence>
<dbReference type="InterPro" id="IPR036640">
    <property type="entry name" value="ABC1_TM_sf"/>
</dbReference>
<protein>
    <submittedName>
        <fullName evidence="12">ABC transporter ATP-binding protein</fullName>
    </submittedName>
</protein>
<dbReference type="PANTHER" id="PTHR24221">
    <property type="entry name" value="ATP-BINDING CASSETTE SUB-FAMILY B"/>
    <property type="match status" value="1"/>
</dbReference>
<dbReference type="SMART" id="SM00382">
    <property type="entry name" value="AAA"/>
    <property type="match status" value="1"/>
</dbReference>
<dbReference type="FunFam" id="3.40.50.300:FF:000221">
    <property type="entry name" value="Multidrug ABC transporter ATP-binding protein"/>
    <property type="match status" value="1"/>
</dbReference>
<keyword evidence="3" id="KW-1003">Cell membrane</keyword>
<gene>
    <name evidence="12" type="primary">mdlA</name>
    <name evidence="12" type="ORF">CPU2_414</name>
</gene>
<dbReference type="GO" id="GO:0005524">
    <property type="term" value="F:ATP binding"/>
    <property type="evidence" value="ECO:0007669"/>
    <property type="project" value="UniProtKB-KW"/>
</dbReference>
<comment type="subcellular location">
    <subcellularLocation>
        <location evidence="1">Cell membrane</location>
        <topology evidence="1">Multi-pass membrane protein</topology>
    </subcellularLocation>
</comment>
<dbReference type="SUPFAM" id="SSF90123">
    <property type="entry name" value="ABC transporter transmembrane region"/>
    <property type="match status" value="1"/>
</dbReference>
<evidence type="ECO:0000256" key="8">
    <source>
        <dbReference type="ARBA" id="ARBA00023136"/>
    </source>
</evidence>
<keyword evidence="2" id="KW-0813">Transport</keyword>